<dbReference type="GO" id="GO:0004177">
    <property type="term" value="F:aminopeptidase activity"/>
    <property type="evidence" value="ECO:0007669"/>
    <property type="project" value="UniProtKB-ARBA"/>
</dbReference>
<dbReference type="Pfam" id="PF01321">
    <property type="entry name" value="Creatinase_N"/>
    <property type="match status" value="1"/>
</dbReference>
<dbReference type="PRINTS" id="PR00599">
    <property type="entry name" value="MAPEPTIDASE"/>
</dbReference>
<dbReference type="InterPro" id="IPR001714">
    <property type="entry name" value="Pept_M24_MAP"/>
</dbReference>
<evidence type="ECO:0000313" key="3">
    <source>
        <dbReference type="EMBL" id="PIW66616.1"/>
    </source>
</evidence>
<sequence length="347" mass="38466">MNPVSSLKKRLKTENLDALFVSHPANVSYLSGFSGNESYILVTRGKDFFITDFRYYQQARLELKDFSIELTGEVNHFDLIAGLIKKGRLKRVGFEAKHITYGEVGKIRDRLNGQEFLPVFDFIEDMRVIKSARELEIISRCIQINLTALKDLKNRIAPDKEESEIAALMEYKMKLAGALRPAFDTIVLSGKNCSMPHGAPGARPIKNNHVVLVDSGVYFNGYNSDLTRMFLLGKIPPIINKILSVTQMAQEIAIGAVRPGITASVVDMAARDYIAKKGFARNFGHSLGHGVGREVHEAPQISARSKTILKPGMIFTVEPGIYIPGSGGVRLEDMVLVTEKGVKVLSR</sequence>
<dbReference type="Gene3D" id="3.90.230.10">
    <property type="entry name" value="Creatinase/methionine aminopeptidase superfamily"/>
    <property type="match status" value="1"/>
</dbReference>
<accession>A0A2J0LPC7</accession>
<evidence type="ECO:0000259" key="2">
    <source>
        <dbReference type="Pfam" id="PF01321"/>
    </source>
</evidence>
<organism evidence="3 4">
    <name type="scientific">Candidatus Taenaricola geysiri</name>
    <dbReference type="NCBI Taxonomy" id="1974752"/>
    <lineage>
        <taxon>Bacteria</taxon>
        <taxon>Pseudomonadati</taxon>
        <taxon>Candidatus Omnitrophota</taxon>
        <taxon>Candidatus Taenaricola</taxon>
    </lineage>
</organism>
<dbReference type="InterPro" id="IPR029149">
    <property type="entry name" value="Creatin/AminoP/Spt16_N"/>
</dbReference>
<dbReference type="InterPro" id="IPR050659">
    <property type="entry name" value="Peptidase_M24B"/>
</dbReference>
<evidence type="ECO:0000259" key="1">
    <source>
        <dbReference type="Pfam" id="PF00557"/>
    </source>
</evidence>
<reference evidence="3 4" key="1">
    <citation type="submission" date="2017-09" db="EMBL/GenBank/DDBJ databases">
        <title>Depth-based differentiation of microbial function through sediment-hosted aquifers and enrichment of novel symbionts in the deep terrestrial subsurface.</title>
        <authorList>
            <person name="Probst A.J."/>
            <person name="Ladd B."/>
            <person name="Jarett J.K."/>
            <person name="Geller-Mcgrath D.E."/>
            <person name="Sieber C.M."/>
            <person name="Emerson J.B."/>
            <person name="Anantharaman K."/>
            <person name="Thomas B.C."/>
            <person name="Malmstrom R."/>
            <person name="Stieglmeier M."/>
            <person name="Klingl A."/>
            <person name="Woyke T."/>
            <person name="Ryan C.M."/>
            <person name="Banfield J.F."/>
        </authorList>
    </citation>
    <scope>NUCLEOTIDE SEQUENCE [LARGE SCALE GENOMIC DNA]</scope>
    <source>
        <strain evidence="3">CG12_big_fil_rev_8_21_14_0_65_43_15</strain>
    </source>
</reference>
<gene>
    <name evidence="3" type="ORF">COW11_02345</name>
</gene>
<dbReference type="InterPro" id="IPR000587">
    <property type="entry name" value="Creatinase_N"/>
</dbReference>
<dbReference type="GO" id="GO:0008235">
    <property type="term" value="F:metalloexopeptidase activity"/>
    <property type="evidence" value="ECO:0007669"/>
    <property type="project" value="UniProtKB-ARBA"/>
</dbReference>
<evidence type="ECO:0000313" key="4">
    <source>
        <dbReference type="Proteomes" id="UP000231267"/>
    </source>
</evidence>
<name>A0A2J0LPC7_9BACT</name>
<dbReference type="Pfam" id="PF00557">
    <property type="entry name" value="Peptidase_M24"/>
    <property type="match status" value="1"/>
</dbReference>
<dbReference type="Gene3D" id="3.40.350.10">
    <property type="entry name" value="Creatinase/prolidase N-terminal domain"/>
    <property type="match status" value="1"/>
</dbReference>
<dbReference type="AlphaFoldDB" id="A0A2J0LPC7"/>
<dbReference type="InterPro" id="IPR000994">
    <property type="entry name" value="Pept_M24"/>
</dbReference>
<comment type="caution">
    <text evidence="3">The sequence shown here is derived from an EMBL/GenBank/DDBJ whole genome shotgun (WGS) entry which is preliminary data.</text>
</comment>
<feature type="domain" description="Peptidase M24" evidence="1">
    <location>
        <begin position="137"/>
        <end position="339"/>
    </location>
</feature>
<dbReference type="PANTHER" id="PTHR46112">
    <property type="entry name" value="AMINOPEPTIDASE"/>
    <property type="match status" value="1"/>
</dbReference>
<proteinExistence type="predicted"/>
<dbReference type="CDD" id="cd01092">
    <property type="entry name" value="APP-like"/>
    <property type="match status" value="1"/>
</dbReference>
<feature type="domain" description="Creatinase N-terminal" evidence="2">
    <location>
        <begin position="5"/>
        <end position="129"/>
    </location>
</feature>
<dbReference type="Proteomes" id="UP000231267">
    <property type="component" value="Unassembled WGS sequence"/>
</dbReference>
<dbReference type="EMBL" id="PFGP01000050">
    <property type="protein sequence ID" value="PIW66616.1"/>
    <property type="molecule type" value="Genomic_DNA"/>
</dbReference>
<dbReference type="SUPFAM" id="SSF55920">
    <property type="entry name" value="Creatinase/aminopeptidase"/>
    <property type="match status" value="1"/>
</dbReference>
<dbReference type="InterPro" id="IPR036005">
    <property type="entry name" value="Creatinase/aminopeptidase-like"/>
</dbReference>
<protein>
    <submittedName>
        <fullName evidence="3">Xaa-Pro dipeptidase</fullName>
    </submittedName>
</protein>
<dbReference type="PANTHER" id="PTHR46112:SF3">
    <property type="entry name" value="AMINOPEPTIDASE YPDF"/>
    <property type="match status" value="1"/>
</dbReference>
<dbReference type="SUPFAM" id="SSF53092">
    <property type="entry name" value="Creatinase/prolidase N-terminal domain"/>
    <property type="match status" value="1"/>
</dbReference>